<feature type="region of interest" description="Disordered" evidence="1">
    <location>
        <begin position="28"/>
        <end position="66"/>
    </location>
</feature>
<gene>
    <name evidence="3" type="ORF">HUG12_19160</name>
</gene>
<dbReference type="InterPro" id="IPR011047">
    <property type="entry name" value="Quinoprotein_ADH-like_sf"/>
</dbReference>
<name>A0A7D5LDY5_9EURY</name>
<dbReference type="PANTHER" id="PTHR34512:SF30">
    <property type="entry name" value="OUTER MEMBRANE PROTEIN ASSEMBLY FACTOR BAMB"/>
    <property type="match status" value="1"/>
</dbReference>
<keyword evidence="4" id="KW-1185">Reference proteome</keyword>
<sequence>MSIRTRRTVLASLGALAGVSVAGQSLAADGTNEAGSDASEPSEQSLDWSTRRAGPGRTGSVPADAAPGGEYAAEAWTAGSGEFVFVEEPIVADGTVYRPFMIDDVSFRGGVVAFDAETGEERWRHVSAYYSQNDGWPTGIGRVNSAPTVAAGRLYLTSRAGTSDAEYGGLHALDAETGEVAWSETDRGWNGSPLYADGTLYVTAAPGEDVHALDPATGETRWRTDDSYSSGYVGFADDTLLGSRYPASGDADADPEVVGWNPDDGSIRWATTADEDVPVGGGAIEGDAVFSTVGATPDDEDRANEVVAWSPREGSVRWRTTLTPDGEDPEPLVSAPAVADGTVYVHVGPRTSRRDQHERSRDPLSTAYALDAATGEIEWTYDAPTVLLGDPSVAGDTVYVGGHAVQKKEKQGPSTIRRYPTVHALAAGDGSERWSYLLRAESDDVRMAMTPAVADGRVYAGIHDYGYEQSDGVFALEASDVAPDSANLPISSDAPVARIATDPEDAESRTLDGGTTVTLDGSASAGEVETYEWRVGESGSFEAGDPSIDVTLDFCGSIEVSLRVTGPDGGESTASATLSTVEG</sequence>
<dbReference type="OrthoDB" id="8638at2157"/>
<feature type="domain" description="PKD" evidence="2">
    <location>
        <begin position="516"/>
        <end position="583"/>
    </location>
</feature>
<evidence type="ECO:0000313" key="3">
    <source>
        <dbReference type="EMBL" id="QLG63729.1"/>
    </source>
</evidence>
<dbReference type="SMART" id="SM00564">
    <property type="entry name" value="PQQ"/>
    <property type="match status" value="6"/>
</dbReference>
<reference evidence="3 4" key="1">
    <citation type="submission" date="2020-06" db="EMBL/GenBank/DDBJ databases">
        <title>NJ-3-1, isolated from saline soil.</title>
        <authorList>
            <person name="Cui H.L."/>
            <person name="Shi X."/>
        </authorList>
    </citation>
    <scope>NUCLEOTIDE SEQUENCE [LARGE SCALE GENOMIC DNA]</scope>
    <source>
        <strain evidence="3 4">NJ-3-1</strain>
    </source>
</reference>
<accession>A0A7D5LDY5</accession>
<dbReference type="Gene3D" id="2.40.128.630">
    <property type="match status" value="1"/>
</dbReference>
<dbReference type="InterPro" id="IPR018391">
    <property type="entry name" value="PQQ_b-propeller_rpt"/>
</dbReference>
<protein>
    <submittedName>
        <fullName evidence="3">PQQ-binding-like beta-propeller repeat protein</fullName>
    </submittedName>
</protein>
<dbReference type="KEGG" id="halu:HUG12_19160"/>
<dbReference type="EMBL" id="CP058579">
    <property type="protein sequence ID" value="QLG63729.1"/>
    <property type="molecule type" value="Genomic_DNA"/>
</dbReference>
<dbReference type="InterPro" id="IPR006311">
    <property type="entry name" value="TAT_signal"/>
</dbReference>
<dbReference type="Gene3D" id="2.60.40.10">
    <property type="entry name" value="Immunoglobulins"/>
    <property type="match status" value="1"/>
</dbReference>
<dbReference type="Gene3D" id="2.130.10.10">
    <property type="entry name" value="YVTN repeat-like/Quinoprotein amine dehydrogenase"/>
    <property type="match status" value="2"/>
</dbReference>
<dbReference type="RefSeq" id="WP_179270313.1">
    <property type="nucleotide sequence ID" value="NZ_CP058579.1"/>
</dbReference>
<dbReference type="Pfam" id="PF13360">
    <property type="entry name" value="PQQ_2"/>
    <property type="match status" value="2"/>
</dbReference>
<dbReference type="PROSITE" id="PS51318">
    <property type="entry name" value="TAT"/>
    <property type="match status" value="1"/>
</dbReference>
<evidence type="ECO:0000256" key="1">
    <source>
        <dbReference type="SAM" id="MobiDB-lite"/>
    </source>
</evidence>
<evidence type="ECO:0000259" key="2">
    <source>
        <dbReference type="PROSITE" id="PS50093"/>
    </source>
</evidence>
<evidence type="ECO:0000313" key="4">
    <source>
        <dbReference type="Proteomes" id="UP000509626"/>
    </source>
</evidence>
<dbReference type="PROSITE" id="PS50093">
    <property type="entry name" value="PKD"/>
    <property type="match status" value="1"/>
</dbReference>
<dbReference type="GeneID" id="56039625"/>
<dbReference type="InterPro" id="IPR000601">
    <property type="entry name" value="PKD_dom"/>
</dbReference>
<dbReference type="InterPro" id="IPR002372">
    <property type="entry name" value="PQQ_rpt_dom"/>
</dbReference>
<dbReference type="SUPFAM" id="SSF50998">
    <property type="entry name" value="Quinoprotein alcohol dehydrogenase-like"/>
    <property type="match status" value="1"/>
</dbReference>
<proteinExistence type="predicted"/>
<feature type="compositionally biased region" description="Polar residues" evidence="1">
    <location>
        <begin position="39"/>
        <end position="48"/>
    </location>
</feature>
<dbReference type="PANTHER" id="PTHR34512">
    <property type="entry name" value="CELL SURFACE PROTEIN"/>
    <property type="match status" value="1"/>
</dbReference>
<organism evidence="3 4">
    <name type="scientific">Halorarum salinum</name>
    <dbReference type="NCBI Taxonomy" id="2743089"/>
    <lineage>
        <taxon>Archaea</taxon>
        <taxon>Methanobacteriati</taxon>
        <taxon>Methanobacteriota</taxon>
        <taxon>Stenosarchaea group</taxon>
        <taxon>Halobacteria</taxon>
        <taxon>Halobacteriales</taxon>
        <taxon>Haloferacaceae</taxon>
        <taxon>Halorarum</taxon>
    </lineage>
</organism>
<dbReference type="Proteomes" id="UP000509626">
    <property type="component" value="Chromosome"/>
</dbReference>
<dbReference type="InterPro" id="IPR015943">
    <property type="entry name" value="WD40/YVTN_repeat-like_dom_sf"/>
</dbReference>
<dbReference type="AlphaFoldDB" id="A0A7D5LDY5"/>
<dbReference type="InterPro" id="IPR013783">
    <property type="entry name" value="Ig-like_fold"/>
</dbReference>